<dbReference type="InterPro" id="IPR010730">
    <property type="entry name" value="HET"/>
</dbReference>
<evidence type="ECO:0000313" key="2">
    <source>
        <dbReference type="EMBL" id="KAH7323114.1"/>
    </source>
</evidence>
<organism evidence="2 3">
    <name type="scientific">Stachybotrys elegans</name>
    <dbReference type="NCBI Taxonomy" id="80388"/>
    <lineage>
        <taxon>Eukaryota</taxon>
        <taxon>Fungi</taxon>
        <taxon>Dikarya</taxon>
        <taxon>Ascomycota</taxon>
        <taxon>Pezizomycotina</taxon>
        <taxon>Sordariomycetes</taxon>
        <taxon>Hypocreomycetidae</taxon>
        <taxon>Hypocreales</taxon>
        <taxon>Stachybotryaceae</taxon>
        <taxon>Stachybotrys</taxon>
    </lineage>
</organism>
<protein>
    <submittedName>
        <fullName evidence="2">Heterokaryon incompatibility protein-domain-containing protein</fullName>
    </submittedName>
</protein>
<sequence length="740" mass="84824">MASTDSVVRHTAKATKPAPYFNYSPLPAGFIRLVRIESGRSTTQLREVGLNNRISISLHEYDLASCPRFTALSYTWGDPLPPKQDERRQIFTEEPRCYPINCEGSIILCTRNLRDALRRFQHFQQIRMWPLKEQSKASPFVGYPHPEFFWIDALCIDQDDLEERSAQVILMGSIYQKAENCLVWLGEDDQETAKAVRIFSFFDKKLNLASKNGMPDAVSLRQLGKYFRCLDEGRHVAINKLLSRRWFSRLWILQEIILAREVLTVCGQLVFDFCVLLGYGTAMVATGQSRSALHRHLRSDAHMWNRSLIAPTTLAHIGMVRAYLPSQKTLDRTHRPEFQQITYLASVQDVMDDRDKIYGILNIAEELRVNARSLDVDYKLPVEKVYLNATILVGKTRNDLSFLSHVGNRDERKYGQLPSWCPDYSHADHSTQVGQVSISMDHSSLWESDEEPDIEYISDQYLVVNGFCCDTIAHTAIKPVQPSNIVKLALHIRRSPTKTRVESLWRCLLTDWAQGGIPSTAFGLFFPYAFVMLLTHFIGSIFADDHSTCLKRCEDEYDSLLTMLSTLQDEEPSCEPFLPDLERLRNALSVFIHSKEAITQDILTTVEEELLSNEITSITARAKKHGLNVQLEELIPSIFEMTIENAKNELLIIISNVWRMVAALLSHKSLYVTDKFQLLGLTLASVLKGDQIWFLHGFHSPVILRPLQNGRYRFHGATYIQDFMSQADKMRHDKTRIQIE</sequence>
<reference evidence="2" key="1">
    <citation type="journal article" date="2021" name="Nat. Commun.">
        <title>Genetic determinants of endophytism in the Arabidopsis root mycobiome.</title>
        <authorList>
            <person name="Mesny F."/>
            <person name="Miyauchi S."/>
            <person name="Thiergart T."/>
            <person name="Pickel B."/>
            <person name="Atanasova L."/>
            <person name="Karlsson M."/>
            <person name="Huettel B."/>
            <person name="Barry K.W."/>
            <person name="Haridas S."/>
            <person name="Chen C."/>
            <person name="Bauer D."/>
            <person name="Andreopoulos W."/>
            <person name="Pangilinan J."/>
            <person name="LaButti K."/>
            <person name="Riley R."/>
            <person name="Lipzen A."/>
            <person name="Clum A."/>
            <person name="Drula E."/>
            <person name="Henrissat B."/>
            <person name="Kohler A."/>
            <person name="Grigoriev I.V."/>
            <person name="Martin F.M."/>
            <person name="Hacquard S."/>
        </authorList>
    </citation>
    <scope>NUCLEOTIDE SEQUENCE</scope>
    <source>
        <strain evidence="2">MPI-CAGE-CH-0235</strain>
    </source>
</reference>
<dbReference type="Pfam" id="PF06985">
    <property type="entry name" value="HET"/>
    <property type="match status" value="1"/>
</dbReference>
<comment type="caution">
    <text evidence="2">The sequence shown here is derived from an EMBL/GenBank/DDBJ whole genome shotgun (WGS) entry which is preliminary data.</text>
</comment>
<accession>A0A8K0SXW9</accession>
<dbReference type="AlphaFoldDB" id="A0A8K0SXW9"/>
<keyword evidence="3" id="KW-1185">Reference proteome</keyword>
<evidence type="ECO:0000259" key="1">
    <source>
        <dbReference type="Pfam" id="PF06985"/>
    </source>
</evidence>
<evidence type="ECO:0000313" key="3">
    <source>
        <dbReference type="Proteomes" id="UP000813444"/>
    </source>
</evidence>
<proteinExistence type="predicted"/>
<dbReference type="EMBL" id="JAGPNK010000004">
    <property type="protein sequence ID" value="KAH7323114.1"/>
    <property type="molecule type" value="Genomic_DNA"/>
</dbReference>
<gene>
    <name evidence="2" type="ORF">B0I35DRAFT_193468</name>
</gene>
<dbReference type="OrthoDB" id="2157530at2759"/>
<dbReference type="PANTHER" id="PTHR24148:SF64">
    <property type="entry name" value="HETEROKARYON INCOMPATIBILITY DOMAIN-CONTAINING PROTEIN"/>
    <property type="match status" value="1"/>
</dbReference>
<feature type="domain" description="Heterokaryon incompatibility" evidence="1">
    <location>
        <begin position="69"/>
        <end position="255"/>
    </location>
</feature>
<dbReference type="Proteomes" id="UP000813444">
    <property type="component" value="Unassembled WGS sequence"/>
</dbReference>
<dbReference type="InterPro" id="IPR052895">
    <property type="entry name" value="HetReg/Transcr_Mod"/>
</dbReference>
<dbReference type="PANTHER" id="PTHR24148">
    <property type="entry name" value="ANKYRIN REPEAT DOMAIN-CONTAINING PROTEIN 39 HOMOLOG-RELATED"/>
    <property type="match status" value="1"/>
</dbReference>
<name>A0A8K0SXW9_9HYPO</name>